<dbReference type="InterPro" id="IPR049712">
    <property type="entry name" value="Poly_export"/>
</dbReference>
<evidence type="ECO:0000256" key="1">
    <source>
        <dbReference type="ARBA" id="ARBA00022729"/>
    </source>
</evidence>
<dbReference type="Pfam" id="PF02563">
    <property type="entry name" value="Poly_export"/>
    <property type="match status" value="1"/>
</dbReference>
<feature type="chain" id="PRO_5009291313" evidence="2">
    <location>
        <begin position="39"/>
        <end position="342"/>
    </location>
</feature>
<dbReference type="Gene3D" id="3.10.560.10">
    <property type="entry name" value="Outer membrane lipoprotein wza domain like"/>
    <property type="match status" value="1"/>
</dbReference>
<accession>A0A1H5Z6T5</accession>
<evidence type="ECO:0000259" key="3">
    <source>
        <dbReference type="Pfam" id="PF02563"/>
    </source>
</evidence>
<dbReference type="Gene3D" id="3.30.1950.10">
    <property type="entry name" value="wza like domain"/>
    <property type="match status" value="1"/>
</dbReference>
<evidence type="ECO:0000313" key="5">
    <source>
        <dbReference type="Proteomes" id="UP000236728"/>
    </source>
</evidence>
<feature type="signal peptide" evidence="2">
    <location>
        <begin position="1"/>
        <end position="38"/>
    </location>
</feature>
<sequence>MRTQLSNLAVRTGSSTARLARLSFVLLPLLLAASGARAQFNGPATSSVGAELNRPTSITTDQSLLYPVEHDQVLTVGDEVQVHIFNQPEYVPIGRIGANGNILLPLIGEIKLAGLSISEAEVHIAHALDQAGMYRDPAVTLTVTEGPNTAATMIGEMHGVVPIIGSRPLLEVLSAAGGLPPTASHVITINRPGSLEPIVVDLGSDPLHSARSNVPIFPGDTVIVARIGVVYMVGQFKNPGVINLTPYAPLTLMQASALTGGLAFDAKPHDVRIIRTIGDKRTVVKLDASAVFYGKAPDPILQPNDIVFVPQSGLKLAIEQGGLGTLIGAVSLAVTAIAIARQ</sequence>
<keyword evidence="1 2" id="KW-0732">Signal</keyword>
<dbReference type="RefSeq" id="WP_103933398.1">
    <property type="nucleotide sequence ID" value="NZ_FNVA01000004.1"/>
</dbReference>
<proteinExistence type="predicted"/>
<evidence type="ECO:0000313" key="4">
    <source>
        <dbReference type="EMBL" id="SEG32108.1"/>
    </source>
</evidence>
<organism evidence="4 5">
    <name type="scientific">Bryocella elongata</name>
    <dbReference type="NCBI Taxonomy" id="863522"/>
    <lineage>
        <taxon>Bacteria</taxon>
        <taxon>Pseudomonadati</taxon>
        <taxon>Acidobacteriota</taxon>
        <taxon>Terriglobia</taxon>
        <taxon>Terriglobales</taxon>
        <taxon>Acidobacteriaceae</taxon>
        <taxon>Bryocella</taxon>
    </lineage>
</organism>
<dbReference type="PANTHER" id="PTHR33619:SF3">
    <property type="entry name" value="POLYSACCHARIDE EXPORT PROTEIN GFCE-RELATED"/>
    <property type="match status" value="1"/>
</dbReference>
<gene>
    <name evidence="4" type="ORF">SAMN05421819_2496</name>
</gene>
<name>A0A1H5Z6T5_9BACT</name>
<dbReference type="InterPro" id="IPR003715">
    <property type="entry name" value="Poly_export_N"/>
</dbReference>
<dbReference type="PANTHER" id="PTHR33619">
    <property type="entry name" value="POLYSACCHARIDE EXPORT PROTEIN GFCE-RELATED"/>
    <property type="match status" value="1"/>
</dbReference>
<reference evidence="4 5" key="1">
    <citation type="submission" date="2016-10" db="EMBL/GenBank/DDBJ databases">
        <authorList>
            <person name="de Groot N.N."/>
        </authorList>
    </citation>
    <scope>NUCLEOTIDE SEQUENCE [LARGE SCALE GENOMIC DNA]</scope>
    <source>
        <strain evidence="4 5">DSM 22489</strain>
    </source>
</reference>
<dbReference type="Proteomes" id="UP000236728">
    <property type="component" value="Unassembled WGS sequence"/>
</dbReference>
<feature type="domain" description="Polysaccharide export protein N-terminal" evidence="3">
    <location>
        <begin position="68"/>
        <end position="144"/>
    </location>
</feature>
<dbReference type="OrthoDB" id="197007at2"/>
<protein>
    <submittedName>
        <fullName evidence="4">Polysaccharide export outer membrane protein</fullName>
    </submittedName>
</protein>
<dbReference type="EMBL" id="FNVA01000004">
    <property type="protein sequence ID" value="SEG32108.1"/>
    <property type="molecule type" value="Genomic_DNA"/>
</dbReference>
<keyword evidence="5" id="KW-1185">Reference proteome</keyword>
<dbReference type="GO" id="GO:0015159">
    <property type="term" value="F:polysaccharide transmembrane transporter activity"/>
    <property type="evidence" value="ECO:0007669"/>
    <property type="project" value="InterPro"/>
</dbReference>
<evidence type="ECO:0000256" key="2">
    <source>
        <dbReference type="SAM" id="SignalP"/>
    </source>
</evidence>
<dbReference type="AlphaFoldDB" id="A0A1H5Z6T5"/>